<feature type="domain" description="C3H1-type" evidence="3">
    <location>
        <begin position="443"/>
        <end position="471"/>
    </location>
</feature>
<evidence type="ECO:0000256" key="2">
    <source>
        <dbReference type="SAM" id="MobiDB-lite"/>
    </source>
</evidence>
<feature type="region of interest" description="Disordered" evidence="2">
    <location>
        <begin position="93"/>
        <end position="113"/>
    </location>
</feature>
<evidence type="ECO:0000256" key="1">
    <source>
        <dbReference type="PROSITE-ProRule" id="PRU00723"/>
    </source>
</evidence>
<dbReference type="EMBL" id="CAJNJA010014920">
    <property type="protein sequence ID" value="CAE7353143.1"/>
    <property type="molecule type" value="Genomic_DNA"/>
</dbReference>
<keyword evidence="5" id="KW-1185">Reference proteome</keyword>
<keyword evidence="1" id="KW-0863">Zinc-finger</keyword>
<feature type="region of interest" description="Disordered" evidence="2">
    <location>
        <begin position="487"/>
        <end position="548"/>
    </location>
</feature>
<keyword evidence="1" id="KW-0479">Metal-binding</keyword>
<feature type="zinc finger region" description="C3H1-type" evidence="1">
    <location>
        <begin position="443"/>
        <end position="471"/>
    </location>
</feature>
<dbReference type="InterPro" id="IPR000571">
    <property type="entry name" value="Znf_CCCH"/>
</dbReference>
<accession>A0A812PK02</accession>
<feature type="compositionally biased region" description="Polar residues" evidence="2">
    <location>
        <begin position="530"/>
        <end position="548"/>
    </location>
</feature>
<evidence type="ECO:0000259" key="3">
    <source>
        <dbReference type="PROSITE" id="PS50103"/>
    </source>
</evidence>
<organism evidence="4 5">
    <name type="scientific">Symbiodinium necroappetens</name>
    <dbReference type="NCBI Taxonomy" id="1628268"/>
    <lineage>
        <taxon>Eukaryota</taxon>
        <taxon>Sar</taxon>
        <taxon>Alveolata</taxon>
        <taxon>Dinophyceae</taxon>
        <taxon>Suessiales</taxon>
        <taxon>Symbiodiniaceae</taxon>
        <taxon>Symbiodinium</taxon>
    </lineage>
</organism>
<feature type="compositionally biased region" description="Polar residues" evidence="2">
    <location>
        <begin position="34"/>
        <end position="43"/>
    </location>
</feature>
<proteinExistence type="predicted"/>
<feature type="region of interest" description="Disordered" evidence="2">
    <location>
        <begin position="1"/>
        <end position="53"/>
    </location>
</feature>
<evidence type="ECO:0000313" key="4">
    <source>
        <dbReference type="EMBL" id="CAE7353143.1"/>
    </source>
</evidence>
<dbReference type="GO" id="GO:0008270">
    <property type="term" value="F:zinc ion binding"/>
    <property type="evidence" value="ECO:0007669"/>
    <property type="project" value="UniProtKB-KW"/>
</dbReference>
<sequence length="1671" mass="181971">MDSSMEPSYGSGAAIPEGSDSGRQRESVMGSAADVQNPSQQNVDVGDGIETHGSNAELTAARSQEQEAAAILEAANGLEPEYEFQSVEGGEGVLQGQAGDEGTLDGLGSFRQEPVVDQGGDVRQPVADIQTGGLLNGVMRGGRNAQLLDVEVLVMGGLMFWKVWFSSYSSRVRMPQPGPGDRILAATRAMQAMSLQDYGFEEHAVGGKQPGVSPAEAWPPGRQSGVFLKTEGEGGARSVQRPSAFPKALTEGQEVRGGSSAGGVVINGCVREGIYNDKGEIVLVAEQPKFYALQDDSSEQIEARGVAMLTKALPGALYEQALSCRSMEISVPDSGLLLDAVDKCMKALLQANPSLQFRIHSVRMQLQLDTSPTLESVEEYTRNLLAEMELLVVSVPDGGNKRQRVAAVGQDSGDKGNGKGPKGGKNGDAGGQQGAGTGRGGKGDPVKLCSAWSTDAGCPNGKQCSLKHAPERPGGCWVCGGMHQKADCKAPGGGKAPKDPNAVGDTGEDGGTKGKKGKPKGGEAKPPKTNVGQNPKGQPKGQSSTTNVSEAAIREAAQILQSLRLAAVKSDLQSATEILSKVGENGNRGLIDGGATSCMRTALPDEYNLPKIPVKLACGSCDMFINEHGTLLRQISVSPIISMKALLKLGYRMDWNATRCRVFHPKFGDLEVDTSSGCPEVDEGVALDLIREYELYVGRQDQRVARLQSMIDDLRDRGTGELLELIKKGDSQADAAFSVYVSRLYPEASAGVLDQCIVSLQESLEENHTWNRRRAFENIAHRWDFAHLSVDVAEDILCDSTYKFLLQQARDGRLRAVVGGPPCRTFSIARHLHETTGQGPRPIRLLGDSIGACGIKDLTCQEKAQRNTDDVMLLTFLTLISFAVESNRAIGVPDPACLVENPCVEDELRKDCVEDAGYVSLWSTPEWKDLEKRTVQWCEWAPGFIQAVNSMLNQAFYQMRSIMMGSKAKYLVVGVLSVPVLAVEGLKVDEPADADPVAVPLEGGVIDDAEWLMDDLSKMEEKDDDMTAKELSDARASWNEWEKLVKSSRDDWIRDAQSEVSFTTLGAAVDLDVAEPMHPADKLAQVLYKADRFQPKDLAELAVEVYGFRIAVYANRNQRQFPDKYPKADRQLLWETGFTLLPATRDEYWSYGSGYCVQQFGAGSPVRSMHMWRQGRGKASGQMWTGSSSFKLRDPNCPDAVGEGVGHLEKDKNSEKSQEFLDMVILEGQGLKVGDSRDLLAEKGIEICTSRCRCWSLELRKLQKRLEDVDEGRGSLVCGLEPCESIAQDDSEQFELYGVDWPMHADVSRAIDCLARQHHELRVLLQGLEEGEEATTSRCDQLSWDALKGLERHGNELREVEDSLLKTACPAVLRSLSVAEEVNPEEFEDPAQKGPSEPALTDESDPPPLQTKIIGADQVRREPGKWIPSMTEEYQSLVSRTGAVQELSDGQYKQLLEGGSGERNELYASGAGAESLRLMIRRCALQPEWVLGSVDVRTAFLQAPLLEQQRDGRRLVTIVRVPSILRETGVTTCRFWKVQKALYGLASAPRSWSNYRDKVLAGLRIPCEGGELRLSKMLEDANLLHIVRFPSESGSEDSNEGQRVGVIALYVDDVLIGAARPICEAVIKALQDQWELSPPEWLATTGDQMKFAGYELQKTSEVSGYIKKATS</sequence>
<dbReference type="Proteomes" id="UP000601435">
    <property type="component" value="Unassembled WGS sequence"/>
</dbReference>
<comment type="caution">
    <text evidence="4">The sequence shown here is derived from an EMBL/GenBank/DDBJ whole genome shotgun (WGS) entry which is preliminary data.</text>
</comment>
<feature type="region of interest" description="Disordered" evidence="2">
    <location>
        <begin position="402"/>
        <end position="443"/>
    </location>
</feature>
<dbReference type="PROSITE" id="PS50103">
    <property type="entry name" value="ZF_C3H1"/>
    <property type="match status" value="1"/>
</dbReference>
<dbReference type="OrthoDB" id="408995at2759"/>
<evidence type="ECO:0000313" key="5">
    <source>
        <dbReference type="Proteomes" id="UP000601435"/>
    </source>
</evidence>
<feature type="non-terminal residue" evidence="4">
    <location>
        <position position="1671"/>
    </location>
</feature>
<name>A0A812PK02_9DINO</name>
<reference evidence="4" key="1">
    <citation type="submission" date="2021-02" db="EMBL/GenBank/DDBJ databases">
        <authorList>
            <person name="Dougan E. K."/>
            <person name="Rhodes N."/>
            <person name="Thang M."/>
            <person name="Chan C."/>
        </authorList>
    </citation>
    <scope>NUCLEOTIDE SEQUENCE</scope>
</reference>
<gene>
    <name evidence="4" type="primary">GIP</name>
    <name evidence="4" type="ORF">SNEC2469_LOCUS9186</name>
</gene>
<protein>
    <submittedName>
        <fullName evidence="4">GIP protein</fullName>
    </submittedName>
</protein>
<feature type="compositionally biased region" description="Gly residues" evidence="2">
    <location>
        <begin position="418"/>
        <end position="440"/>
    </location>
</feature>
<feature type="region of interest" description="Disordered" evidence="2">
    <location>
        <begin position="1380"/>
        <end position="1412"/>
    </location>
</feature>
<keyword evidence="1" id="KW-0862">Zinc</keyword>